<dbReference type="RefSeq" id="WP_090289952.1">
    <property type="nucleotide sequence ID" value="NZ_FNCK01000005.1"/>
</dbReference>
<reference evidence="2 3" key="1">
    <citation type="submission" date="2016-10" db="EMBL/GenBank/DDBJ databases">
        <authorList>
            <person name="de Groot N.N."/>
        </authorList>
    </citation>
    <scope>NUCLEOTIDE SEQUENCE [LARGE SCALE GENOMIC DNA]</scope>
    <source>
        <strain evidence="2 3">ATCC BAA-466</strain>
    </source>
</reference>
<dbReference type="SUPFAM" id="SSF159006">
    <property type="entry name" value="YopX-like"/>
    <property type="match status" value="1"/>
</dbReference>
<dbReference type="InterPro" id="IPR019096">
    <property type="entry name" value="YopX_protein"/>
</dbReference>
<protein>
    <recommendedName>
        <fullName evidence="1">YopX protein domain-containing protein</fullName>
    </recommendedName>
</protein>
<evidence type="ECO:0000313" key="2">
    <source>
        <dbReference type="EMBL" id="SDG31533.1"/>
    </source>
</evidence>
<evidence type="ECO:0000259" key="1">
    <source>
        <dbReference type="Pfam" id="PF09643"/>
    </source>
</evidence>
<evidence type="ECO:0000313" key="3">
    <source>
        <dbReference type="Proteomes" id="UP000199708"/>
    </source>
</evidence>
<proteinExistence type="predicted"/>
<dbReference type="Proteomes" id="UP000199708">
    <property type="component" value="Unassembled WGS sequence"/>
</dbReference>
<dbReference type="Gene3D" id="2.30.30.290">
    <property type="entry name" value="YopX-like domains"/>
    <property type="match status" value="1"/>
</dbReference>
<dbReference type="EMBL" id="FNCK01000005">
    <property type="protein sequence ID" value="SDG31533.1"/>
    <property type="molecule type" value="Genomic_DNA"/>
</dbReference>
<name>A0A1G7T893_9LACT</name>
<organism evidence="2 3">
    <name type="scientific">Facklamia miroungae</name>
    <dbReference type="NCBI Taxonomy" id="120956"/>
    <lineage>
        <taxon>Bacteria</taxon>
        <taxon>Bacillati</taxon>
        <taxon>Bacillota</taxon>
        <taxon>Bacilli</taxon>
        <taxon>Lactobacillales</taxon>
        <taxon>Aerococcaceae</taxon>
        <taxon>Facklamia</taxon>
    </lineage>
</organism>
<accession>A0A1G7T893</accession>
<gene>
    <name evidence="2" type="ORF">SAMN05421791_10538</name>
</gene>
<keyword evidence="3" id="KW-1185">Reference proteome</keyword>
<dbReference type="STRING" id="120956.SAMN05421791_10538"/>
<dbReference type="InterPro" id="IPR023385">
    <property type="entry name" value="YopX-like_C"/>
</dbReference>
<sequence length="154" mass="18319">MKGRIWFKATQIMEYFKEIKLLGEDQLEGILEKDLYPKKWNLSKDDHVMFSTGINEKLPSGETNKVIYEGDIIKSRYIYERLNCGGLNTPENIGIVVSIEGEWQIQVKVEKQWTYLKADYFYFPLDDKYSFRQVIGNIHEDKLEYLLQIYKTKM</sequence>
<dbReference type="Pfam" id="PF09643">
    <property type="entry name" value="YopX"/>
    <property type="match status" value="1"/>
</dbReference>
<feature type="domain" description="YopX protein" evidence="1">
    <location>
        <begin position="4"/>
        <end position="141"/>
    </location>
</feature>
<dbReference type="OrthoDB" id="1809393at2"/>
<dbReference type="AlphaFoldDB" id="A0A1G7T893"/>